<dbReference type="PROSITE" id="PS51549">
    <property type="entry name" value="DM13"/>
    <property type="match status" value="1"/>
</dbReference>
<name>A0A2S1LD97_9FLAO</name>
<evidence type="ECO:0000259" key="2">
    <source>
        <dbReference type="PROSITE" id="PS51549"/>
    </source>
</evidence>
<evidence type="ECO:0000256" key="1">
    <source>
        <dbReference type="SAM" id="SignalP"/>
    </source>
</evidence>
<dbReference type="Pfam" id="PF10517">
    <property type="entry name" value="DM13"/>
    <property type="match status" value="1"/>
</dbReference>
<dbReference type="KEGG" id="ffa:FFWV33_09075"/>
<feature type="signal peptide" evidence="1">
    <location>
        <begin position="1"/>
        <end position="30"/>
    </location>
</feature>
<keyword evidence="4" id="KW-1185">Reference proteome</keyword>
<gene>
    <name evidence="3" type="ORF">FFWV33_09075</name>
</gene>
<sequence length="163" mass="16838">MNNKFKIKIMKRIFIAVFALALTFTTVSCSNDSDPAATTVTVDSAAPIGAFTVSKSGTLTAQNGTPTTGKIETGTDSQGNSFVHLGTDFKTELGTGTATVYLSKTATFTSSPGTGNPDLKLVGIVTKNGEAYYKLSGAAPADLPYVIIWCGTAGIPFGNGLLK</sequence>
<dbReference type="EMBL" id="CP020918">
    <property type="protein sequence ID" value="AWG21677.1"/>
    <property type="molecule type" value="Genomic_DNA"/>
</dbReference>
<reference evidence="3 4" key="1">
    <citation type="submission" date="2017-04" db="EMBL/GenBank/DDBJ databases">
        <title>Compelte genome sequence of WV33.</title>
        <authorList>
            <person name="Lee P.C."/>
        </authorList>
    </citation>
    <scope>NUCLEOTIDE SEQUENCE [LARGE SCALE GENOMIC DNA]</scope>
    <source>
        <strain evidence="3 4">WV33</strain>
    </source>
</reference>
<dbReference type="AlphaFoldDB" id="A0A2S1LD97"/>
<dbReference type="Proteomes" id="UP000244527">
    <property type="component" value="Chromosome"/>
</dbReference>
<dbReference type="InterPro" id="IPR019545">
    <property type="entry name" value="DM13_domain"/>
</dbReference>
<protein>
    <recommendedName>
        <fullName evidence="2">DM13 domain-containing protein</fullName>
    </recommendedName>
</protein>
<feature type="domain" description="DM13" evidence="2">
    <location>
        <begin position="57"/>
        <end position="163"/>
    </location>
</feature>
<organism evidence="3 4">
    <name type="scientific">Flavobacterium faecale</name>
    <dbReference type="NCBI Taxonomy" id="1355330"/>
    <lineage>
        <taxon>Bacteria</taxon>
        <taxon>Pseudomonadati</taxon>
        <taxon>Bacteroidota</taxon>
        <taxon>Flavobacteriia</taxon>
        <taxon>Flavobacteriales</taxon>
        <taxon>Flavobacteriaceae</taxon>
        <taxon>Flavobacterium</taxon>
    </lineage>
</organism>
<keyword evidence="1" id="KW-0732">Signal</keyword>
<evidence type="ECO:0000313" key="4">
    <source>
        <dbReference type="Proteomes" id="UP000244527"/>
    </source>
</evidence>
<proteinExistence type="predicted"/>
<dbReference type="PROSITE" id="PS51257">
    <property type="entry name" value="PROKAR_LIPOPROTEIN"/>
    <property type="match status" value="1"/>
</dbReference>
<feature type="chain" id="PRO_5015416007" description="DM13 domain-containing protein" evidence="1">
    <location>
        <begin position="31"/>
        <end position="163"/>
    </location>
</feature>
<accession>A0A2S1LD97</accession>
<evidence type="ECO:0000313" key="3">
    <source>
        <dbReference type="EMBL" id="AWG21677.1"/>
    </source>
</evidence>